<evidence type="ECO:0000256" key="1">
    <source>
        <dbReference type="SAM" id="MobiDB-lite"/>
    </source>
</evidence>
<feature type="signal peptide" evidence="2">
    <location>
        <begin position="1"/>
        <end position="16"/>
    </location>
</feature>
<organism evidence="6">
    <name type="scientific">Haemonchus placei</name>
    <name type="common">Barber's pole worm</name>
    <dbReference type="NCBI Taxonomy" id="6290"/>
    <lineage>
        <taxon>Eukaryota</taxon>
        <taxon>Metazoa</taxon>
        <taxon>Ecdysozoa</taxon>
        <taxon>Nematoda</taxon>
        <taxon>Chromadorea</taxon>
        <taxon>Rhabditida</taxon>
        <taxon>Rhabditina</taxon>
        <taxon>Rhabditomorpha</taxon>
        <taxon>Strongyloidea</taxon>
        <taxon>Trichostrongylidae</taxon>
        <taxon>Haemonchus</taxon>
    </lineage>
</organism>
<evidence type="ECO:0000259" key="3">
    <source>
        <dbReference type="Pfam" id="PF04155"/>
    </source>
</evidence>
<feature type="compositionally biased region" description="Acidic residues" evidence="1">
    <location>
        <begin position="638"/>
        <end position="648"/>
    </location>
</feature>
<feature type="compositionally biased region" description="Basic and acidic residues" evidence="1">
    <location>
        <begin position="649"/>
        <end position="661"/>
    </location>
</feature>
<feature type="compositionally biased region" description="Acidic residues" evidence="1">
    <location>
        <begin position="662"/>
        <end position="672"/>
    </location>
</feature>
<sequence>MRLALLLLLYPVTVRLQCQPGYPGVSCTQTHPQQYQANFRPYWAQAIHRGHDIRRHPQSIPTLQIHRPQVEMNLRLPPIHPAIAQPLKPVQYPRSALNRDPIDSFERAVGGDEFDNLKPVEPIRVIKVESSEVLEPMRPTNDRRSRMDQRKRKILQSITRHMNEIHHPRVIPFADRHDETVSDRMLPTLSEVKISRIQPSKIAKEASSLEIADEIIDNIIGETSIIGRSSSDLLQDLNITDSASNQTTILNATSSEIVSGFGEAAQLPSPMTSSPLTELSNIDRTLEAISSEIPDYDSEEFAQFSNTDQERSNATEQQPETSSQPATTSSTNTVIPETISPPTTTTVPTPEEEGEDTTATTQKSTTTTTAADDSDQILASLQEEEAQERTTTTAAAATTTTTTTTTTTSTTTAAATTTLENVEDDFRAVLKEQQKEILKARKEGQKKDKTKEETEKSEEKKEESASSEEKKEESEISEEKKEKEETVEKKKPTPKHSHKITELNSETIKSIERDMKKKKRKMKKTKSRGKEKTEEKEEDKAEEVEEEEEVAVEEVTEVTDAPTTESPTEDVTTTKAISKKKIVGKKEKRRRKKIKKTLKSNTAEGDFNKSINEALKQNLEQTIASISKSGERRKSEENETTEEPEETGETEKAPEKQSNKVDEEEAEEEITEEPPLGAGGQVKGEFQEVATVEQVEDESAETIVTPKVAKRIKNKKWGKMKRKLKKGQWKKKVKEDDSMDEMKVAETTTTEPENIDADVEEKPKKKKPIKKLRKKGKSKETEDIMEEESEAPETTTTPIKIGAVDVDIRTENLKASLKDAPNAKYYYPPKVMVPLPSCFYNPSGYVCCNLQLNNLIEDTFEMIKTKQSHSDCNIARMANIIQQKSEEMFGHPFESVVALSDFAQNVHFAGDLVCKVEIDGKYMLTYATPYDAEHAVESVDVIEDVPLEENVLSRNSEEEDSDGKITKKPKKSVKPKKKPLPIHNFRM</sequence>
<dbReference type="EMBL" id="UZAF01017415">
    <property type="protein sequence ID" value="VDO41407.1"/>
    <property type="molecule type" value="Genomic_DNA"/>
</dbReference>
<feature type="compositionally biased region" description="Basic and acidic residues" evidence="1">
    <location>
        <begin position="733"/>
        <end position="744"/>
    </location>
</feature>
<feature type="compositionally biased region" description="Basic residues" evidence="1">
    <location>
        <begin position="577"/>
        <end position="598"/>
    </location>
</feature>
<dbReference type="Proteomes" id="UP000268014">
    <property type="component" value="Unassembled WGS sequence"/>
</dbReference>
<evidence type="ECO:0000313" key="5">
    <source>
        <dbReference type="Proteomes" id="UP000268014"/>
    </source>
</evidence>
<feature type="compositionally biased region" description="Basic residues" evidence="1">
    <location>
        <begin position="516"/>
        <end position="527"/>
    </location>
</feature>
<accession>A0A0N4WIU0</accession>
<feature type="region of interest" description="Disordered" evidence="1">
    <location>
        <begin position="950"/>
        <end position="987"/>
    </location>
</feature>
<dbReference type="WBParaSite" id="HPLM_0001089501-mRNA-1">
    <property type="protein sequence ID" value="HPLM_0001089501-mRNA-1"/>
    <property type="gene ID" value="HPLM_0001089501"/>
</dbReference>
<feature type="compositionally biased region" description="Basic residues" evidence="1">
    <location>
        <begin position="966"/>
        <end position="987"/>
    </location>
</feature>
<feature type="compositionally biased region" description="Low complexity" evidence="1">
    <location>
        <begin position="390"/>
        <end position="418"/>
    </location>
</feature>
<keyword evidence="5" id="KW-1185">Reference proteome</keyword>
<dbReference type="STRING" id="6290.A0A0N4WIU0"/>
<dbReference type="InterPro" id="IPR007284">
    <property type="entry name" value="Ground-like_dom"/>
</dbReference>
<dbReference type="PANTHER" id="PTHR31967">
    <property type="entry name" value="GROUNDHOG (HEDGEHOG-LIKE FAMILY)-RELATED"/>
    <property type="match status" value="1"/>
</dbReference>
<reference evidence="6" key="1">
    <citation type="submission" date="2017-02" db="UniProtKB">
        <authorList>
            <consortium name="WormBaseParasite"/>
        </authorList>
    </citation>
    <scope>IDENTIFICATION</scope>
</reference>
<reference evidence="4 5" key="2">
    <citation type="submission" date="2018-11" db="EMBL/GenBank/DDBJ databases">
        <authorList>
            <consortium name="Pathogen Informatics"/>
        </authorList>
    </citation>
    <scope>NUCLEOTIDE SEQUENCE [LARGE SCALE GENOMIC DNA]</scope>
    <source>
        <strain evidence="4 5">MHpl1</strain>
    </source>
</reference>
<feature type="compositionally biased region" description="Low complexity" evidence="1">
    <location>
        <begin position="357"/>
        <end position="371"/>
    </location>
</feature>
<feature type="chain" id="PRO_5043123770" evidence="2">
    <location>
        <begin position="17"/>
        <end position="987"/>
    </location>
</feature>
<evidence type="ECO:0000313" key="4">
    <source>
        <dbReference type="EMBL" id="VDO41407.1"/>
    </source>
</evidence>
<dbReference type="OrthoDB" id="5869830at2759"/>
<dbReference type="OMA" id="HRPQVEM"/>
<feature type="compositionally biased region" description="Low complexity" evidence="1">
    <location>
        <begin position="558"/>
        <end position="576"/>
    </location>
</feature>
<feature type="region of interest" description="Disordered" evidence="1">
    <location>
        <begin position="439"/>
        <end position="609"/>
    </location>
</feature>
<keyword evidence="2" id="KW-0732">Signal</keyword>
<feature type="region of interest" description="Disordered" evidence="1">
    <location>
        <begin position="305"/>
        <end position="422"/>
    </location>
</feature>
<protein>
    <submittedName>
        <fullName evidence="6">Ground-like domain-containing protein</fullName>
    </submittedName>
</protein>
<feature type="region of interest" description="Disordered" evidence="1">
    <location>
        <begin position="622"/>
        <end position="700"/>
    </location>
</feature>
<dbReference type="PANTHER" id="PTHR31967:SF14">
    <property type="entry name" value="GROUND-LIKE DOMAIN-CONTAINING PROTEIN"/>
    <property type="match status" value="1"/>
</dbReference>
<dbReference type="AlphaFoldDB" id="A0A0N4WIU0"/>
<evidence type="ECO:0000313" key="6">
    <source>
        <dbReference type="WBParaSite" id="HPLM_0001089501-mRNA-1"/>
    </source>
</evidence>
<feature type="compositionally biased region" description="Low complexity" evidence="1">
    <location>
        <begin position="333"/>
        <end position="349"/>
    </location>
</feature>
<gene>
    <name evidence="4" type="ORF">HPLM_LOCUS10887</name>
</gene>
<feature type="domain" description="Ground-like" evidence="3">
    <location>
        <begin position="844"/>
        <end position="926"/>
    </location>
</feature>
<feature type="compositionally biased region" description="Polar residues" evidence="1">
    <location>
        <begin position="314"/>
        <end position="332"/>
    </location>
</feature>
<dbReference type="Pfam" id="PF04155">
    <property type="entry name" value="Ground-like"/>
    <property type="match status" value="1"/>
</dbReference>
<evidence type="ECO:0000256" key="2">
    <source>
        <dbReference type="SAM" id="SignalP"/>
    </source>
</evidence>
<feature type="compositionally biased region" description="Basic and acidic residues" evidence="1">
    <location>
        <begin position="528"/>
        <end position="539"/>
    </location>
</feature>
<feature type="compositionally biased region" description="Basic and acidic residues" evidence="1">
    <location>
        <begin position="439"/>
        <end position="491"/>
    </location>
</feature>
<feature type="compositionally biased region" description="Basic residues" evidence="1">
    <location>
        <begin position="764"/>
        <end position="777"/>
    </location>
</feature>
<proteinExistence type="predicted"/>
<feature type="region of interest" description="Disordered" evidence="1">
    <location>
        <begin position="715"/>
        <end position="798"/>
    </location>
</feature>
<feature type="compositionally biased region" description="Basic residues" evidence="1">
    <location>
        <begin position="715"/>
        <end position="732"/>
    </location>
</feature>
<feature type="compositionally biased region" description="Acidic residues" evidence="1">
    <location>
        <begin position="540"/>
        <end position="557"/>
    </location>
</feature>
<name>A0A0N4WIU0_HAEPC</name>